<gene>
    <name evidence="3" type="ORF">NKW50_10135</name>
</gene>
<evidence type="ECO:0000313" key="4">
    <source>
        <dbReference type="Proteomes" id="UP001523528"/>
    </source>
</evidence>
<dbReference type="EMBL" id="JAMYZZ010000018">
    <property type="protein sequence ID" value="MCP1258947.1"/>
    <property type="molecule type" value="Genomic_DNA"/>
</dbReference>
<evidence type="ECO:0000256" key="2">
    <source>
        <dbReference type="SAM" id="Phobius"/>
    </source>
</evidence>
<dbReference type="InterPro" id="IPR049855">
    <property type="entry name" value="DotG/IcmE-like_C"/>
</dbReference>
<sequence>MSDADEMDTKSPLRASFESSRSLLKYLIALALFAVAVFYYFSHRMVDKPHSAELPAPAMVSPAGGNIQIKKLDQLASKQDQQASIEAQKSGKSYTASLTGKEFPSPAIIPEIGAGPTKPHNTEPSVAQTDKPAQPASVPNPFVERVGPRNVTPHNESAGTAATQHLSTQAEIELLEAWAGRPATIERVSANYKNPTSRSVGSDKDVSTHAVTATSVGNVNANIGKSTTHGTLLLAGGRGVYGHSVLTSNSDLGHEVLVEVDTGPFRKARISGTFSMQNDKLVIKFNSLMIGDNDPISVSAYAVSPETAETGVASEVNEHLATRIILPAASAFVQGLGNAMMSANTSSYTGGYGMTSFTHLNIAQQMGAAAGNLGQEMGQLLQKQTPQTATVKLDKGDTVGILFDQPVYGP</sequence>
<keyword evidence="2" id="KW-0472">Membrane</keyword>
<keyword evidence="2" id="KW-0812">Transmembrane</keyword>
<dbReference type="RefSeq" id="WP_242012606.1">
    <property type="nucleotide sequence ID" value="NZ_JAMYZY010000018.1"/>
</dbReference>
<proteinExistence type="predicted"/>
<keyword evidence="4" id="KW-1185">Reference proteome</keyword>
<evidence type="ECO:0000313" key="3">
    <source>
        <dbReference type="EMBL" id="MCP1258947.1"/>
    </source>
</evidence>
<evidence type="ECO:0000256" key="1">
    <source>
        <dbReference type="SAM" id="MobiDB-lite"/>
    </source>
</evidence>
<dbReference type="Proteomes" id="UP001523528">
    <property type="component" value="Unassembled WGS sequence"/>
</dbReference>
<reference evidence="3 4" key="1">
    <citation type="submission" date="2022-06" db="EMBL/GenBank/DDBJ databases">
        <title>Acetobacer genomes from food samples.</title>
        <authorList>
            <person name="Sombolestani A."/>
        </authorList>
    </citation>
    <scope>NUCLEOTIDE SEQUENCE [LARGE SCALE GENOMIC DNA]</scope>
    <source>
        <strain evidence="3 4">R-83285</strain>
    </source>
</reference>
<keyword evidence="2" id="KW-1133">Transmembrane helix</keyword>
<name>A0ABT1F175_9PROT</name>
<comment type="caution">
    <text evidence="3">The sequence shown here is derived from an EMBL/GenBank/DDBJ whole genome shotgun (WGS) entry which is preliminary data.</text>
</comment>
<organism evidence="3 4">
    <name type="scientific">Acetobacter lambici</name>
    <dbReference type="NCBI Taxonomy" id="1332824"/>
    <lineage>
        <taxon>Bacteria</taxon>
        <taxon>Pseudomonadati</taxon>
        <taxon>Pseudomonadota</taxon>
        <taxon>Alphaproteobacteria</taxon>
        <taxon>Acetobacterales</taxon>
        <taxon>Acetobacteraceae</taxon>
        <taxon>Acetobacter</taxon>
    </lineage>
</organism>
<feature type="region of interest" description="Disordered" evidence="1">
    <location>
        <begin position="80"/>
        <end position="157"/>
    </location>
</feature>
<feature type="transmembrane region" description="Helical" evidence="2">
    <location>
        <begin position="23"/>
        <end position="41"/>
    </location>
</feature>
<accession>A0ABT1F175</accession>
<feature type="compositionally biased region" description="Polar residues" evidence="1">
    <location>
        <begin position="80"/>
        <end position="98"/>
    </location>
</feature>
<evidence type="ECO:0008006" key="5">
    <source>
        <dbReference type="Google" id="ProtNLM"/>
    </source>
</evidence>
<dbReference type="CDD" id="cd16431">
    <property type="entry name" value="IcmE"/>
    <property type="match status" value="1"/>
</dbReference>
<protein>
    <recommendedName>
        <fullName evidence="5">Type IV secretion protein DotG</fullName>
    </recommendedName>
</protein>